<proteinExistence type="predicted"/>
<comment type="caution">
    <text evidence="2">The sequence shown here is derived from an EMBL/GenBank/DDBJ whole genome shotgun (WGS) entry which is preliminary data.</text>
</comment>
<gene>
    <name evidence="2" type="ORF">QN277_004224</name>
</gene>
<evidence type="ECO:0008006" key="4">
    <source>
        <dbReference type="Google" id="ProtNLM"/>
    </source>
</evidence>
<evidence type="ECO:0000313" key="2">
    <source>
        <dbReference type="EMBL" id="KAK4261189.1"/>
    </source>
</evidence>
<feature type="compositionally biased region" description="Acidic residues" evidence="1">
    <location>
        <begin position="295"/>
        <end position="306"/>
    </location>
</feature>
<dbReference type="PANTHER" id="PTHR37736:SF1">
    <property type="entry name" value="GLYCINE-RICH PROTEIN"/>
    <property type="match status" value="1"/>
</dbReference>
<accession>A0AAE1MDJ1</accession>
<feature type="compositionally biased region" description="Basic and acidic residues" evidence="1">
    <location>
        <begin position="275"/>
        <end position="291"/>
    </location>
</feature>
<dbReference type="EMBL" id="JAWXYG010000010">
    <property type="protein sequence ID" value="KAK4261189.1"/>
    <property type="molecule type" value="Genomic_DNA"/>
</dbReference>
<dbReference type="PANTHER" id="PTHR37736">
    <property type="entry name" value="GLYCINE-RICH PROTEIN"/>
    <property type="match status" value="1"/>
</dbReference>
<sequence>MASTATSDIADGPVLSFVNKRIRSLRKKLNRILQMEESIAQGKTINKEQEEVLRSKPAVAALIDELEKLRQPLSAAVKEEVDLALQNHRISPDEQPQKADDFNHTVVEDLLNLLYFGSLFDVKSQNDFTSTMLTRTHERGCCLTYDYVTDDATDLLGEKDLDLISRLGGLLISRPADSSLSHKNALQRCIEHAMLWTAKADQPIESNADVTYAGLRERLNKIMSSEYFTTTPEMKVPVEVVAAAVGNYASFQVPVHDTIVPASVPVEVEGSDSPYQEKDEGAANFEGHESGDNQSDSEEELQKDEVEVENVAEVVSVQQEEVKTQADAEHTQRDSEEKEQQYFPRRGGYQNQRGGRGGGGGRRGYSNGRGGRGGGRGGGYYNGRNQYYDQSGNYYPRNYYNNRGRGGRGGGGGGHLYDNHGSGGQANHVADVGVRS</sequence>
<name>A0AAE1MDJ1_9FABA</name>
<protein>
    <recommendedName>
        <fullName evidence="4">Glycine-rich protein</fullName>
    </recommendedName>
</protein>
<feature type="compositionally biased region" description="Gly residues" evidence="1">
    <location>
        <begin position="354"/>
        <end position="381"/>
    </location>
</feature>
<evidence type="ECO:0000256" key="1">
    <source>
        <dbReference type="SAM" id="MobiDB-lite"/>
    </source>
</evidence>
<evidence type="ECO:0000313" key="3">
    <source>
        <dbReference type="Proteomes" id="UP001293593"/>
    </source>
</evidence>
<feature type="compositionally biased region" description="Low complexity" evidence="1">
    <location>
        <begin position="382"/>
        <end position="403"/>
    </location>
</feature>
<feature type="region of interest" description="Disordered" evidence="1">
    <location>
        <begin position="269"/>
        <end position="306"/>
    </location>
</feature>
<reference evidence="2" key="1">
    <citation type="submission" date="2023-10" db="EMBL/GenBank/DDBJ databases">
        <title>Chromosome-level genome of the transformable northern wattle, Acacia crassicarpa.</title>
        <authorList>
            <person name="Massaro I."/>
            <person name="Sinha N.R."/>
            <person name="Poethig S."/>
            <person name="Leichty A.R."/>
        </authorList>
    </citation>
    <scope>NUCLEOTIDE SEQUENCE</scope>
    <source>
        <strain evidence="2">Acra3RX</strain>
        <tissue evidence="2">Leaf</tissue>
    </source>
</reference>
<dbReference type="Proteomes" id="UP001293593">
    <property type="component" value="Unassembled WGS sequence"/>
</dbReference>
<feature type="region of interest" description="Disordered" evidence="1">
    <location>
        <begin position="318"/>
        <end position="436"/>
    </location>
</feature>
<keyword evidence="3" id="KW-1185">Reference proteome</keyword>
<dbReference type="AlphaFoldDB" id="A0AAE1MDJ1"/>
<feature type="compositionally biased region" description="Basic and acidic residues" evidence="1">
    <location>
        <begin position="320"/>
        <end position="340"/>
    </location>
</feature>
<organism evidence="2 3">
    <name type="scientific">Acacia crassicarpa</name>
    <name type="common">northern wattle</name>
    <dbReference type="NCBI Taxonomy" id="499986"/>
    <lineage>
        <taxon>Eukaryota</taxon>
        <taxon>Viridiplantae</taxon>
        <taxon>Streptophyta</taxon>
        <taxon>Embryophyta</taxon>
        <taxon>Tracheophyta</taxon>
        <taxon>Spermatophyta</taxon>
        <taxon>Magnoliopsida</taxon>
        <taxon>eudicotyledons</taxon>
        <taxon>Gunneridae</taxon>
        <taxon>Pentapetalae</taxon>
        <taxon>rosids</taxon>
        <taxon>fabids</taxon>
        <taxon>Fabales</taxon>
        <taxon>Fabaceae</taxon>
        <taxon>Caesalpinioideae</taxon>
        <taxon>mimosoid clade</taxon>
        <taxon>Acacieae</taxon>
        <taxon>Acacia</taxon>
    </lineage>
</organism>